<proteinExistence type="predicted"/>
<feature type="compositionally biased region" description="Polar residues" evidence="1">
    <location>
        <begin position="226"/>
        <end position="237"/>
    </location>
</feature>
<reference evidence="3" key="1">
    <citation type="submission" date="2024-06" db="EMBL/GenBank/DDBJ databases">
        <authorList>
            <person name="Liu X."/>
            <person name="Lenzi L."/>
            <person name="Haldenby T S."/>
            <person name="Uol C."/>
        </authorList>
    </citation>
    <scope>NUCLEOTIDE SEQUENCE</scope>
</reference>
<dbReference type="InterPro" id="IPR048325">
    <property type="entry name" value="ZSWIM3_N"/>
</dbReference>
<dbReference type="EMBL" id="CAXLJL010000156">
    <property type="protein sequence ID" value="CAL5133432.1"/>
    <property type="molecule type" value="Genomic_DNA"/>
</dbReference>
<organism evidence="3 4">
    <name type="scientific">Calicophoron daubneyi</name>
    <name type="common">Rumen fluke</name>
    <name type="synonym">Paramphistomum daubneyi</name>
    <dbReference type="NCBI Taxonomy" id="300641"/>
    <lineage>
        <taxon>Eukaryota</taxon>
        <taxon>Metazoa</taxon>
        <taxon>Spiralia</taxon>
        <taxon>Lophotrochozoa</taxon>
        <taxon>Platyhelminthes</taxon>
        <taxon>Trematoda</taxon>
        <taxon>Digenea</taxon>
        <taxon>Plagiorchiida</taxon>
        <taxon>Pronocephalata</taxon>
        <taxon>Paramphistomoidea</taxon>
        <taxon>Paramphistomidae</taxon>
        <taxon>Calicophoron</taxon>
    </lineage>
</organism>
<evidence type="ECO:0000313" key="4">
    <source>
        <dbReference type="Proteomes" id="UP001497525"/>
    </source>
</evidence>
<evidence type="ECO:0000313" key="3">
    <source>
        <dbReference type="EMBL" id="CAL5133432.1"/>
    </source>
</evidence>
<feature type="compositionally biased region" description="Low complexity" evidence="1">
    <location>
        <begin position="251"/>
        <end position="265"/>
    </location>
</feature>
<dbReference type="PANTHER" id="PTHR31569:SF4">
    <property type="entry name" value="SWIM-TYPE DOMAIN-CONTAINING PROTEIN"/>
    <property type="match status" value="1"/>
</dbReference>
<dbReference type="AlphaFoldDB" id="A0AAV2TD82"/>
<comment type="caution">
    <text evidence="3">The sequence shown here is derived from an EMBL/GenBank/DDBJ whole genome shotgun (WGS) entry which is preliminary data.</text>
</comment>
<dbReference type="InterPro" id="IPR052579">
    <property type="entry name" value="Zinc_finger_SWIM"/>
</dbReference>
<evidence type="ECO:0000256" key="1">
    <source>
        <dbReference type="SAM" id="MobiDB-lite"/>
    </source>
</evidence>
<accession>A0AAV2TD82</accession>
<gene>
    <name evidence="3" type="ORF">CDAUBV1_LOCUS6671</name>
</gene>
<sequence>MPITDLLPAFNEFFGEGKFRVFEDFKERLIEFQRKTGTSYVINSSCNANNYFKTAKQILPRRVTYKYVNYSCVHGSTKHTGKTERAKYTKCPSRFTLTYNNGVYEFVNLNMRHNHAFEKENPFIYPKNRKLSPDQERIVYQLVQASQTSAAIRQFVSNLFNIELTMSDVRHLRDKLKANPPLEPVSSTLPSAGKVYPNRGQMPHPSPPAKPSDGVVEDKRDKSETNETPSNANQPITEPQMDVDPPSGELPAASCSSASDDPSPSETKAKKLEMARKLTAQLSSALVGLGDTSFELHCRFIQKYTRLLKTEPVVKAHCCASKILPVPPPPKPLEPPSSVPAPSVAPTSVPFTNPVIYDVPDIIFICD</sequence>
<dbReference type="Pfam" id="PF21599">
    <property type="entry name" value="ZSWIM3_N"/>
    <property type="match status" value="1"/>
</dbReference>
<name>A0AAV2TD82_CALDB</name>
<protein>
    <recommendedName>
        <fullName evidence="2">ZSWIM3 N-terminal domain-containing protein</fullName>
    </recommendedName>
</protein>
<feature type="domain" description="ZSWIM3 N-terminal" evidence="2">
    <location>
        <begin position="18"/>
        <end position="115"/>
    </location>
</feature>
<dbReference type="Proteomes" id="UP001497525">
    <property type="component" value="Unassembled WGS sequence"/>
</dbReference>
<evidence type="ECO:0000259" key="2">
    <source>
        <dbReference type="Pfam" id="PF21599"/>
    </source>
</evidence>
<feature type="compositionally biased region" description="Basic and acidic residues" evidence="1">
    <location>
        <begin position="216"/>
        <end position="225"/>
    </location>
</feature>
<dbReference type="PANTHER" id="PTHR31569">
    <property type="entry name" value="SWIM-TYPE DOMAIN-CONTAINING PROTEIN"/>
    <property type="match status" value="1"/>
</dbReference>
<feature type="region of interest" description="Disordered" evidence="1">
    <location>
        <begin position="178"/>
        <end position="269"/>
    </location>
</feature>